<evidence type="ECO:0000256" key="1">
    <source>
        <dbReference type="SAM" id="Phobius"/>
    </source>
</evidence>
<evidence type="ECO:0000313" key="2">
    <source>
        <dbReference type="EMBL" id="GAA0731468.1"/>
    </source>
</evidence>
<dbReference type="Proteomes" id="UP001501758">
    <property type="component" value="Unassembled WGS sequence"/>
</dbReference>
<keyword evidence="3" id="KW-1185">Reference proteome</keyword>
<feature type="transmembrane region" description="Helical" evidence="1">
    <location>
        <begin position="15"/>
        <end position="35"/>
    </location>
</feature>
<proteinExistence type="predicted"/>
<reference evidence="2 3" key="1">
    <citation type="journal article" date="2019" name="Int. J. Syst. Evol. Microbiol.">
        <title>The Global Catalogue of Microorganisms (GCM) 10K type strain sequencing project: providing services to taxonomists for standard genome sequencing and annotation.</title>
        <authorList>
            <consortium name="The Broad Institute Genomics Platform"/>
            <consortium name="The Broad Institute Genome Sequencing Center for Infectious Disease"/>
            <person name="Wu L."/>
            <person name="Ma J."/>
        </authorList>
    </citation>
    <scope>NUCLEOTIDE SEQUENCE [LARGE SCALE GENOMIC DNA]</scope>
    <source>
        <strain evidence="2 3">JCM 15974</strain>
    </source>
</reference>
<name>A0ABN1J7Z2_9FLAO</name>
<feature type="transmembrane region" description="Helical" evidence="1">
    <location>
        <begin position="73"/>
        <end position="93"/>
    </location>
</feature>
<accession>A0ABN1J7Z2</accession>
<organism evidence="2 3">
    <name type="scientific">Aquimarina litoralis</name>
    <dbReference type="NCBI Taxonomy" id="584605"/>
    <lineage>
        <taxon>Bacteria</taxon>
        <taxon>Pseudomonadati</taxon>
        <taxon>Bacteroidota</taxon>
        <taxon>Flavobacteriia</taxon>
        <taxon>Flavobacteriales</taxon>
        <taxon>Flavobacteriaceae</taxon>
        <taxon>Aquimarina</taxon>
    </lineage>
</organism>
<comment type="caution">
    <text evidence="2">The sequence shown here is derived from an EMBL/GenBank/DDBJ whole genome shotgun (WGS) entry which is preliminary data.</text>
</comment>
<dbReference type="RefSeq" id="WP_343914377.1">
    <property type="nucleotide sequence ID" value="NZ_BAAAGE010000005.1"/>
</dbReference>
<protein>
    <submittedName>
        <fullName evidence="2">Uncharacterized protein</fullName>
    </submittedName>
</protein>
<keyword evidence="1" id="KW-1133">Transmembrane helix</keyword>
<keyword evidence="1" id="KW-0812">Transmembrane</keyword>
<evidence type="ECO:0000313" key="3">
    <source>
        <dbReference type="Proteomes" id="UP001501758"/>
    </source>
</evidence>
<gene>
    <name evidence="2" type="ORF">GCM10009430_43730</name>
</gene>
<feature type="transmembrane region" description="Helical" evidence="1">
    <location>
        <begin position="47"/>
        <end position="67"/>
    </location>
</feature>
<keyword evidence="1" id="KW-0472">Membrane</keyword>
<dbReference type="EMBL" id="BAAAGE010000005">
    <property type="protein sequence ID" value="GAA0731468.1"/>
    <property type="molecule type" value="Genomic_DNA"/>
</dbReference>
<sequence>MTLYAKINTDFSENYIGYSALAIIASTCLGSVAIMSTLIGGHGAIEMFMVFLSVAICSAHNAAILTVQKPKLVLDLLITSLAINSLIILINTLF</sequence>